<dbReference type="EMBL" id="BAAAIZ010000010">
    <property type="protein sequence ID" value="GAA1416972.1"/>
    <property type="molecule type" value="Genomic_DNA"/>
</dbReference>
<dbReference type="Proteomes" id="UP001500973">
    <property type="component" value="Unassembled WGS sequence"/>
</dbReference>
<evidence type="ECO:0008006" key="5">
    <source>
        <dbReference type="Google" id="ProtNLM"/>
    </source>
</evidence>
<keyword evidence="2" id="KW-0812">Transmembrane</keyword>
<evidence type="ECO:0000256" key="1">
    <source>
        <dbReference type="SAM" id="MobiDB-lite"/>
    </source>
</evidence>
<feature type="transmembrane region" description="Helical" evidence="2">
    <location>
        <begin position="12"/>
        <end position="34"/>
    </location>
</feature>
<evidence type="ECO:0000313" key="3">
    <source>
        <dbReference type="EMBL" id="GAA1416972.1"/>
    </source>
</evidence>
<accession>A0ABP4JA45</accession>
<sequence length="85" mass="9056">MVSMDTAHMEALIGMLVVLALFALMILPAAIGIAHERRIDRQLRQAGTARDTTRVTPRAPAGHTSASAGHTSRRDATSQHTARAA</sequence>
<keyword evidence="4" id="KW-1185">Reference proteome</keyword>
<comment type="caution">
    <text evidence="3">The sequence shown here is derived from an EMBL/GenBank/DDBJ whole genome shotgun (WGS) entry which is preliminary data.</text>
</comment>
<keyword evidence="2" id="KW-0472">Membrane</keyword>
<evidence type="ECO:0000256" key="2">
    <source>
        <dbReference type="SAM" id="Phobius"/>
    </source>
</evidence>
<reference evidence="4" key="1">
    <citation type="journal article" date="2019" name="Int. J. Syst. Evol. Microbiol.">
        <title>The Global Catalogue of Microorganisms (GCM) 10K type strain sequencing project: providing services to taxonomists for standard genome sequencing and annotation.</title>
        <authorList>
            <consortium name="The Broad Institute Genomics Platform"/>
            <consortium name="The Broad Institute Genome Sequencing Center for Infectious Disease"/>
            <person name="Wu L."/>
            <person name="Ma J."/>
        </authorList>
    </citation>
    <scope>NUCLEOTIDE SEQUENCE [LARGE SCALE GENOMIC DNA]</scope>
    <source>
        <strain evidence="4">JCM 11756</strain>
    </source>
</reference>
<keyword evidence="2" id="KW-1133">Transmembrane helix</keyword>
<name>A0ABP4JA45_9ACTN</name>
<protein>
    <recommendedName>
        <fullName evidence="5">Secreted protein</fullName>
    </recommendedName>
</protein>
<gene>
    <name evidence="3" type="ORF">GCM10009601_10100</name>
</gene>
<organism evidence="3 4">
    <name type="scientific">Streptomyces thermospinosisporus</name>
    <dbReference type="NCBI Taxonomy" id="161482"/>
    <lineage>
        <taxon>Bacteria</taxon>
        <taxon>Bacillati</taxon>
        <taxon>Actinomycetota</taxon>
        <taxon>Actinomycetes</taxon>
        <taxon>Kitasatosporales</taxon>
        <taxon>Streptomycetaceae</taxon>
        <taxon>Streptomyces</taxon>
    </lineage>
</organism>
<evidence type="ECO:0000313" key="4">
    <source>
        <dbReference type="Proteomes" id="UP001500973"/>
    </source>
</evidence>
<feature type="region of interest" description="Disordered" evidence="1">
    <location>
        <begin position="44"/>
        <end position="85"/>
    </location>
</feature>
<proteinExistence type="predicted"/>